<dbReference type="Proteomes" id="UP000603602">
    <property type="component" value="Unassembled WGS sequence"/>
</dbReference>
<organism evidence="1 2">
    <name type="scientific">Thauera sedimentorum</name>
    <dbReference type="NCBI Taxonomy" id="2767595"/>
    <lineage>
        <taxon>Bacteria</taxon>
        <taxon>Pseudomonadati</taxon>
        <taxon>Pseudomonadota</taxon>
        <taxon>Betaproteobacteria</taxon>
        <taxon>Rhodocyclales</taxon>
        <taxon>Zoogloeaceae</taxon>
        <taxon>Thauera</taxon>
    </lineage>
</organism>
<proteinExistence type="predicted"/>
<keyword evidence="2" id="KW-1185">Reference proteome</keyword>
<sequence>MPPVIPQTPPNYDSTRIIERPDGFYWQDKASGAEFGPFATLLEAVTDVQSTDVEEDLEVGESLAEAEDEVGIAEWIDPDTGLPAEGPGPRIEDG</sequence>
<comment type="caution">
    <text evidence="1">The sequence shown here is derived from an EMBL/GenBank/DDBJ whole genome shotgun (WGS) entry which is preliminary data.</text>
</comment>
<protein>
    <submittedName>
        <fullName evidence="1">Uncharacterized protein</fullName>
    </submittedName>
</protein>
<dbReference type="RefSeq" id="WP_187716451.1">
    <property type="nucleotide sequence ID" value="NZ_JACTAH010000001.1"/>
</dbReference>
<name>A0ABR9B6I4_9RHOO</name>
<evidence type="ECO:0000313" key="1">
    <source>
        <dbReference type="EMBL" id="MBD8501608.1"/>
    </source>
</evidence>
<reference evidence="2" key="1">
    <citation type="submission" date="2023-07" db="EMBL/GenBank/DDBJ databases">
        <title>Thauera sp. CAU 1555 isolated from sand of Yaerae Beach.</title>
        <authorList>
            <person name="Kim W."/>
        </authorList>
    </citation>
    <scope>NUCLEOTIDE SEQUENCE [LARGE SCALE GENOMIC DNA]</scope>
    <source>
        <strain evidence="2">CAU 1555</strain>
    </source>
</reference>
<gene>
    <name evidence="1" type="ORF">IFO67_01800</name>
</gene>
<evidence type="ECO:0000313" key="2">
    <source>
        <dbReference type="Proteomes" id="UP000603602"/>
    </source>
</evidence>
<accession>A0ABR9B6I4</accession>
<dbReference type="EMBL" id="JACYTO010000001">
    <property type="protein sequence ID" value="MBD8501608.1"/>
    <property type="molecule type" value="Genomic_DNA"/>
</dbReference>